<sequence>MEKITNFFVSKIIHKEIHNISGQIIGKLNDLILDFSQEKPTVVYIQITNWKKSFYLSADALEKSFYLSADALDIFKDEKEKYHIKINSESLTIKFPGEDDIFLVRDFLDKQIVDINGKKVERVNDVRLGNINSKWQLVAVDIGTRGLLRRLGVEYPFIILTEALRYRLRNKLIIWDDVQTLSTGVNNLQLQMPASKIETLHAADLADIIEDLDTKSRDILFHSLNNQKAAEVLEEIETDVQVNLLKSMSDEKASDILEIMPSDEIADILEEMDEDRVEKLLTHMDEESQDEIRELMEYEKETVGSIMSKDFLTFLPDVTVSDVFKWIQSNAPDEDESYYVYITNDKDNLIGVISLFSLITSKPDTKLYNIMTTRPESLRDTDEIEDAISLMHKYNLVSIPVIDEDNNLVGVVSLNDSIHEHSRLRRVAL</sequence>
<dbReference type="InterPro" id="IPR046342">
    <property type="entry name" value="CBS_dom_sf"/>
</dbReference>
<feature type="domain" description="CBS" evidence="2">
    <location>
        <begin position="371"/>
        <end position="427"/>
    </location>
</feature>
<dbReference type="Gene3D" id="1.25.60.10">
    <property type="entry name" value="MgtE N-terminal domain-like"/>
    <property type="match status" value="1"/>
</dbReference>
<dbReference type="Gene3D" id="3.10.580.10">
    <property type="entry name" value="CBS-domain"/>
    <property type="match status" value="1"/>
</dbReference>
<protein>
    <submittedName>
        <fullName evidence="3">Magnesium transporter</fullName>
    </submittedName>
</protein>
<keyword evidence="4" id="KW-1185">Reference proteome</keyword>
<dbReference type="SUPFAM" id="SSF50346">
    <property type="entry name" value="PRC-barrel domain"/>
    <property type="match status" value="1"/>
</dbReference>
<dbReference type="InterPro" id="IPR006669">
    <property type="entry name" value="MgtE_transporter"/>
</dbReference>
<dbReference type="InterPro" id="IPR027275">
    <property type="entry name" value="PRC-brl_dom"/>
</dbReference>
<name>A0ABW8S8A2_9CLOT</name>
<dbReference type="SUPFAM" id="SSF54631">
    <property type="entry name" value="CBS-domain pair"/>
    <property type="match status" value="1"/>
</dbReference>
<feature type="domain" description="CBS" evidence="2">
    <location>
        <begin position="307"/>
        <end position="370"/>
    </location>
</feature>
<evidence type="ECO:0000313" key="4">
    <source>
        <dbReference type="Proteomes" id="UP001623600"/>
    </source>
</evidence>
<dbReference type="Pfam" id="PF00571">
    <property type="entry name" value="CBS"/>
    <property type="match status" value="2"/>
</dbReference>
<dbReference type="Pfam" id="PF05239">
    <property type="entry name" value="PRC"/>
    <property type="match status" value="1"/>
</dbReference>
<dbReference type="PROSITE" id="PS51371">
    <property type="entry name" value="CBS"/>
    <property type="match status" value="2"/>
</dbReference>
<dbReference type="EMBL" id="JBJIAB010000016">
    <property type="protein sequence ID" value="MFL0166104.1"/>
    <property type="molecule type" value="Genomic_DNA"/>
</dbReference>
<keyword evidence="1" id="KW-0129">CBS domain</keyword>
<comment type="caution">
    <text evidence="3">The sequence shown here is derived from an EMBL/GenBank/DDBJ whole genome shotgun (WGS) entry which is preliminary data.</text>
</comment>
<proteinExistence type="predicted"/>
<accession>A0ABW8S8A2</accession>
<gene>
    <name evidence="3" type="ORF">ACJDTP_13585</name>
</gene>
<organism evidence="3 4">
    <name type="scientific">Candidatus Clostridium helianthi</name>
    <dbReference type="NCBI Taxonomy" id="3381660"/>
    <lineage>
        <taxon>Bacteria</taxon>
        <taxon>Bacillati</taxon>
        <taxon>Bacillota</taxon>
        <taxon>Clostridia</taxon>
        <taxon>Eubacteriales</taxon>
        <taxon>Clostridiaceae</taxon>
        <taxon>Clostridium</taxon>
    </lineage>
</organism>
<dbReference type="CDD" id="cd04606">
    <property type="entry name" value="CBS_pair_Mg_transporter"/>
    <property type="match status" value="1"/>
</dbReference>
<dbReference type="InterPro" id="IPR006668">
    <property type="entry name" value="Mg_transptr_MgtE_intracell_dom"/>
</dbReference>
<dbReference type="InterPro" id="IPR000644">
    <property type="entry name" value="CBS_dom"/>
</dbReference>
<dbReference type="PANTHER" id="PTHR43773:SF1">
    <property type="entry name" value="MAGNESIUM TRANSPORTER MGTE"/>
    <property type="match status" value="1"/>
</dbReference>
<evidence type="ECO:0000259" key="2">
    <source>
        <dbReference type="PROSITE" id="PS51371"/>
    </source>
</evidence>
<dbReference type="RefSeq" id="WP_406761501.1">
    <property type="nucleotide sequence ID" value="NZ_JBJIAB010000016.1"/>
</dbReference>
<evidence type="ECO:0000256" key="1">
    <source>
        <dbReference type="PROSITE-ProRule" id="PRU00703"/>
    </source>
</evidence>
<dbReference type="SMART" id="SM00116">
    <property type="entry name" value="CBS"/>
    <property type="match status" value="2"/>
</dbReference>
<dbReference type="SMART" id="SM00924">
    <property type="entry name" value="MgtE_N"/>
    <property type="match status" value="1"/>
</dbReference>
<dbReference type="Pfam" id="PF03448">
    <property type="entry name" value="MgtE_N"/>
    <property type="match status" value="1"/>
</dbReference>
<dbReference type="InterPro" id="IPR011033">
    <property type="entry name" value="PRC_barrel-like_sf"/>
</dbReference>
<dbReference type="SUPFAM" id="SSF158791">
    <property type="entry name" value="MgtE N-terminal domain-like"/>
    <property type="match status" value="1"/>
</dbReference>
<dbReference type="InterPro" id="IPR038076">
    <property type="entry name" value="MgtE_N_sf"/>
</dbReference>
<dbReference type="Proteomes" id="UP001623600">
    <property type="component" value="Unassembled WGS sequence"/>
</dbReference>
<evidence type="ECO:0000313" key="3">
    <source>
        <dbReference type="EMBL" id="MFL0166104.1"/>
    </source>
</evidence>
<dbReference type="PANTHER" id="PTHR43773">
    <property type="entry name" value="MAGNESIUM TRANSPORTER MGTE"/>
    <property type="match status" value="1"/>
</dbReference>
<reference evidence="3 4" key="1">
    <citation type="submission" date="2024-11" db="EMBL/GenBank/DDBJ databases">
        <authorList>
            <person name="Heng Y.C."/>
            <person name="Lim A.C.H."/>
            <person name="Lee J.K.Y."/>
            <person name="Kittelmann S."/>
        </authorList>
    </citation>
    <scope>NUCLEOTIDE SEQUENCE [LARGE SCALE GENOMIC DNA]</scope>
    <source>
        <strain evidence="3 4">WILCCON 0112</strain>
    </source>
</reference>